<keyword evidence="4" id="KW-1185">Reference proteome</keyword>
<accession>A0ABX0HCA6</accession>
<protein>
    <submittedName>
        <fullName evidence="3">Gfo/Idh/MocA family oxidoreductase</fullName>
    </submittedName>
</protein>
<dbReference type="SUPFAM" id="SSF51735">
    <property type="entry name" value="NAD(P)-binding Rossmann-fold domains"/>
    <property type="match status" value="1"/>
</dbReference>
<dbReference type="Gene3D" id="3.40.50.720">
    <property type="entry name" value="NAD(P)-binding Rossmann-like Domain"/>
    <property type="match status" value="1"/>
</dbReference>
<evidence type="ECO:0000259" key="2">
    <source>
        <dbReference type="Pfam" id="PF22725"/>
    </source>
</evidence>
<evidence type="ECO:0000313" key="4">
    <source>
        <dbReference type="Proteomes" id="UP000649799"/>
    </source>
</evidence>
<gene>
    <name evidence="3" type="ORF">G9Q97_21590</name>
</gene>
<dbReference type="InterPro" id="IPR055170">
    <property type="entry name" value="GFO_IDH_MocA-like_dom"/>
</dbReference>
<proteinExistence type="predicted"/>
<dbReference type="PANTHER" id="PTHR43708:SF3">
    <property type="entry name" value="OXIDOREDUCTASE"/>
    <property type="match status" value="1"/>
</dbReference>
<dbReference type="InterPro" id="IPR051317">
    <property type="entry name" value="Gfo/Idh/MocA_oxidoreduct"/>
</dbReference>
<dbReference type="SUPFAM" id="SSF55347">
    <property type="entry name" value="Glyceraldehyde-3-phosphate dehydrogenase-like, C-terminal domain"/>
    <property type="match status" value="1"/>
</dbReference>
<dbReference type="Gene3D" id="3.30.360.10">
    <property type="entry name" value="Dihydrodipicolinate Reductase, domain 2"/>
    <property type="match status" value="1"/>
</dbReference>
<name>A0ABX0HCA6_9BACT</name>
<dbReference type="Proteomes" id="UP000649799">
    <property type="component" value="Unassembled WGS sequence"/>
</dbReference>
<evidence type="ECO:0000259" key="1">
    <source>
        <dbReference type="Pfam" id="PF01408"/>
    </source>
</evidence>
<dbReference type="PANTHER" id="PTHR43708">
    <property type="entry name" value="CONSERVED EXPRESSED OXIDOREDUCTASE (EUROFUNG)"/>
    <property type="match status" value="1"/>
</dbReference>
<organism evidence="3 4">
    <name type="scientific">Cyclobacterium plantarum</name>
    <dbReference type="NCBI Taxonomy" id="2716263"/>
    <lineage>
        <taxon>Bacteria</taxon>
        <taxon>Pseudomonadati</taxon>
        <taxon>Bacteroidota</taxon>
        <taxon>Cytophagia</taxon>
        <taxon>Cytophagales</taxon>
        <taxon>Cyclobacteriaceae</taxon>
        <taxon>Cyclobacterium</taxon>
    </lineage>
</organism>
<dbReference type="InterPro" id="IPR036291">
    <property type="entry name" value="NAD(P)-bd_dom_sf"/>
</dbReference>
<feature type="domain" description="Gfo/Idh/MocA-like oxidoreductase N-terminal" evidence="1">
    <location>
        <begin position="8"/>
        <end position="136"/>
    </location>
</feature>
<dbReference type="EMBL" id="JAANYN010000013">
    <property type="protein sequence ID" value="NHE59413.1"/>
    <property type="molecule type" value="Genomic_DNA"/>
</dbReference>
<dbReference type="InterPro" id="IPR000683">
    <property type="entry name" value="Gfo/Idh/MocA-like_OxRdtase_N"/>
</dbReference>
<feature type="domain" description="GFO/IDH/MocA-like oxidoreductase" evidence="2">
    <location>
        <begin position="148"/>
        <end position="278"/>
    </location>
</feature>
<sequence length="389" mass="43237">MMSKRKLKMGMIGGGPGSFIGAVHRISAAMDGIIELAAGAFSSSPEKSAETGKELFLPAERVYGSYDEMFAKEKQLPEEERIDFVAIVTPNHVHFDPTKKALENGFHVVLDKPMTFNYEEAKALNKIIEDTGLLFCLTHTYTGYPMVKEARHLIASGVLGKIRKVYVEYPQGWLWTTLEKTDYKQAIWRTDPTKSGIANCMGDIGTHAFNLAEYVSGLKLTKLCADLNIVVEGRTLDDDGAVLLKFDNGASGVLMATQIATGAENNIKIRVFGDKAGLEWEQDNANSLIVRHPEAPDQIYRTGGNIPYLSSWAMENIRTPGGHPEGYLEAFANLYRNFARTLYARKNGEQPLKEWEDFPGAEDGLRGMAFVEHVVKSGKSNEKWTKFEL</sequence>
<dbReference type="Pfam" id="PF01408">
    <property type="entry name" value="GFO_IDH_MocA"/>
    <property type="match status" value="1"/>
</dbReference>
<comment type="caution">
    <text evidence="3">The sequence shown here is derived from an EMBL/GenBank/DDBJ whole genome shotgun (WGS) entry which is preliminary data.</text>
</comment>
<dbReference type="Pfam" id="PF22725">
    <property type="entry name" value="GFO_IDH_MocA_C3"/>
    <property type="match status" value="1"/>
</dbReference>
<evidence type="ECO:0000313" key="3">
    <source>
        <dbReference type="EMBL" id="NHE59413.1"/>
    </source>
</evidence>
<reference evidence="3 4" key="1">
    <citation type="submission" date="2020-03" db="EMBL/GenBank/DDBJ databases">
        <title>Cyclobacterium plantarum sp. nov., a marine bacterium isolated from a coastal-marine wetland.</title>
        <authorList>
            <person name="Sanchez-Porro C."/>
            <person name="Ventosa A."/>
            <person name="Amoozegar M."/>
        </authorList>
    </citation>
    <scope>NUCLEOTIDE SEQUENCE [LARGE SCALE GENOMIC DNA]</scope>
    <source>
        <strain evidence="3 4">GBPx2</strain>
    </source>
</reference>